<evidence type="ECO:0000313" key="1">
    <source>
        <dbReference type="EMBL" id="RCW76562.1"/>
    </source>
</evidence>
<dbReference type="PANTHER" id="PTHR12526:SF600">
    <property type="entry name" value="GLYCOSYL TRANSFERASE GROUP 1"/>
    <property type="match status" value="1"/>
</dbReference>
<organism evidence="1 2">
    <name type="scientific">Pseudorhodoferax soli</name>
    <dbReference type="NCBI Taxonomy" id="545864"/>
    <lineage>
        <taxon>Bacteria</taxon>
        <taxon>Pseudomonadati</taxon>
        <taxon>Pseudomonadota</taxon>
        <taxon>Betaproteobacteria</taxon>
        <taxon>Burkholderiales</taxon>
        <taxon>Comamonadaceae</taxon>
    </lineage>
</organism>
<dbReference type="RefSeq" id="WP_114466606.1">
    <property type="nucleotide sequence ID" value="NZ_QPJK01000001.1"/>
</dbReference>
<dbReference type="Pfam" id="PF13692">
    <property type="entry name" value="Glyco_trans_1_4"/>
    <property type="match status" value="1"/>
</dbReference>
<reference evidence="1 2" key="1">
    <citation type="submission" date="2018-07" db="EMBL/GenBank/DDBJ databases">
        <title>Genomic Encyclopedia of Type Strains, Phase IV (KMG-IV): sequencing the most valuable type-strain genomes for metagenomic binning, comparative biology and taxonomic classification.</title>
        <authorList>
            <person name="Goeker M."/>
        </authorList>
    </citation>
    <scope>NUCLEOTIDE SEQUENCE [LARGE SCALE GENOMIC DNA]</scope>
    <source>
        <strain evidence="1 2">DSM 21634</strain>
    </source>
</reference>
<dbReference type="AlphaFoldDB" id="A0A368Y8N6"/>
<dbReference type="SUPFAM" id="SSF53756">
    <property type="entry name" value="UDP-Glycosyltransferase/glycogen phosphorylase"/>
    <property type="match status" value="1"/>
</dbReference>
<proteinExistence type="predicted"/>
<evidence type="ECO:0000313" key="2">
    <source>
        <dbReference type="Proteomes" id="UP000252884"/>
    </source>
</evidence>
<dbReference type="Proteomes" id="UP000252884">
    <property type="component" value="Unassembled WGS sequence"/>
</dbReference>
<comment type="caution">
    <text evidence="1">The sequence shown here is derived from an EMBL/GenBank/DDBJ whole genome shotgun (WGS) entry which is preliminary data.</text>
</comment>
<dbReference type="EMBL" id="QPJK01000001">
    <property type="protein sequence ID" value="RCW76562.1"/>
    <property type="molecule type" value="Genomic_DNA"/>
</dbReference>
<dbReference type="NCBIfam" id="TIGR03087">
    <property type="entry name" value="stp1"/>
    <property type="match status" value="1"/>
</dbReference>
<keyword evidence="1" id="KW-0808">Transferase</keyword>
<dbReference type="Gene3D" id="3.40.50.2000">
    <property type="entry name" value="Glycogen Phosphorylase B"/>
    <property type="match status" value="2"/>
</dbReference>
<name>A0A368Y8N6_9BURK</name>
<gene>
    <name evidence="1" type="ORF">DES41_1011170</name>
</gene>
<dbReference type="OrthoDB" id="9807209at2"/>
<dbReference type="InterPro" id="IPR017521">
    <property type="entry name" value="Sugar_tfrase_PEP-CTERM_Stp1"/>
</dbReference>
<keyword evidence="2" id="KW-1185">Reference proteome</keyword>
<dbReference type="PANTHER" id="PTHR12526">
    <property type="entry name" value="GLYCOSYLTRANSFERASE"/>
    <property type="match status" value="1"/>
</dbReference>
<sequence>MATLLYLVHRMPYPPNKGDKVRSYHLLRHLQRTHRVLLGTFIDDPQDEVHLPALRAICPELHVVPLRPRRAKLRSLSGLLRGEALTLAYYRDAALARWVRETLATETVDATVVFSSAMAQYAPADLPMLVDFVDLDSAKWTQYAAARPWPLSWLYRREGERLLAFERAVAQRARRSFFVTPQETELFRSQAQGSGENVEPLCNGVDAQFFSPDPQRASPYAVDELPLVFTGAMDYWPNIDAVNWFCADMLPALRQRWPRLRFYIVGRNPAPAVTALASEAVTVTGTVDDVRPYLQHAALVVAPLRVARGIQNKILEAMAMAKAVVASAECAQAIGARDGVEMFPVADADAFVAQVETLLADAQQAASAGVAARAKVLASFSWDAHLSGIDRHLPIASAPTAAPALIPT</sequence>
<dbReference type="GO" id="GO:0016757">
    <property type="term" value="F:glycosyltransferase activity"/>
    <property type="evidence" value="ECO:0007669"/>
    <property type="project" value="TreeGrafter"/>
</dbReference>
<accession>A0A368Y8N6</accession>
<protein>
    <submittedName>
        <fullName evidence="1">Sugar transferase (PEP-CTERM/EpsH1 system associated)</fullName>
    </submittedName>
</protein>